<dbReference type="Proteomes" id="UP001500466">
    <property type="component" value="Unassembled WGS sequence"/>
</dbReference>
<dbReference type="Pfam" id="PF03747">
    <property type="entry name" value="ADP_ribosyl_GH"/>
    <property type="match status" value="1"/>
</dbReference>
<evidence type="ECO:0000313" key="2">
    <source>
        <dbReference type="EMBL" id="GAA4964945.1"/>
    </source>
</evidence>
<accession>A0ABP9H9L8</accession>
<evidence type="ECO:0000256" key="1">
    <source>
        <dbReference type="SAM" id="MobiDB-lite"/>
    </source>
</evidence>
<dbReference type="InterPro" id="IPR050792">
    <property type="entry name" value="ADP-ribosylglycohydrolase"/>
</dbReference>
<dbReference type="PANTHER" id="PTHR16222">
    <property type="entry name" value="ADP-RIBOSYLGLYCOHYDROLASE"/>
    <property type="match status" value="1"/>
</dbReference>
<reference evidence="3" key="1">
    <citation type="journal article" date="2019" name="Int. J. Syst. Evol. Microbiol.">
        <title>The Global Catalogue of Microorganisms (GCM) 10K type strain sequencing project: providing services to taxonomists for standard genome sequencing and annotation.</title>
        <authorList>
            <consortium name="The Broad Institute Genomics Platform"/>
            <consortium name="The Broad Institute Genome Sequencing Center for Infectious Disease"/>
            <person name="Wu L."/>
            <person name="Ma J."/>
        </authorList>
    </citation>
    <scope>NUCLEOTIDE SEQUENCE [LARGE SCALE GENOMIC DNA]</scope>
    <source>
        <strain evidence="3">JCM 17986</strain>
    </source>
</reference>
<dbReference type="InterPro" id="IPR005502">
    <property type="entry name" value="Ribosyl_crysJ1"/>
</dbReference>
<feature type="region of interest" description="Disordered" evidence="1">
    <location>
        <begin position="290"/>
        <end position="315"/>
    </location>
</feature>
<feature type="region of interest" description="Disordered" evidence="1">
    <location>
        <begin position="1"/>
        <end position="20"/>
    </location>
</feature>
<dbReference type="InterPro" id="IPR036705">
    <property type="entry name" value="Ribosyl_crysJ1_sf"/>
</dbReference>
<keyword evidence="3" id="KW-1185">Reference proteome</keyword>
<comment type="caution">
    <text evidence="2">The sequence shown here is derived from an EMBL/GenBank/DDBJ whole genome shotgun (WGS) entry which is preliminary data.</text>
</comment>
<sequence length="315" mass="32940">MSDIPSSPAPAVPAHADDRATRLTRASRSLLGLRVGDALGAQFFVPENLPALRRRDLPQGPWPWTDDTAMACAVHAELAAHGTVDQDRLAASFARHHDFDRGYGPTVNRMLRLVREGAAWRPLAAEPFEGQGSWGNGAAMRVAPLGAWFADDLDRAAREAAASAEVTHTHPEGVAGAVAVAAATALVCRTPLSARDFIAAVRDHTPPGLVRDRLRAALALAGRTDSRAVGRSLGSGRRVSAPDTVPFTIWIAAHYPDDFAEALWATAAAGGDVDTTCAIVGGILGPHTAPPPSWADNTEPLPGWAATGLPPGPAT</sequence>
<name>A0ABP9H9L8_9ACTN</name>
<dbReference type="EMBL" id="BAABHS010000010">
    <property type="protein sequence ID" value="GAA4964945.1"/>
    <property type="molecule type" value="Genomic_DNA"/>
</dbReference>
<protein>
    <submittedName>
        <fullName evidence="2">ADP-ribosylglycohydrolase family protein</fullName>
    </submittedName>
</protein>
<dbReference type="SUPFAM" id="SSF101478">
    <property type="entry name" value="ADP-ribosylglycohydrolase"/>
    <property type="match status" value="1"/>
</dbReference>
<dbReference type="RefSeq" id="WP_345676092.1">
    <property type="nucleotide sequence ID" value="NZ_BAABHS010000010.1"/>
</dbReference>
<proteinExistence type="predicted"/>
<gene>
    <name evidence="2" type="ORF">GCM10023205_31440</name>
</gene>
<dbReference type="PANTHER" id="PTHR16222:SF12">
    <property type="entry name" value="ADP-RIBOSYLGLYCOHYDROLASE-RELATED"/>
    <property type="match status" value="1"/>
</dbReference>
<organism evidence="2 3">
    <name type="scientific">Yinghuangia aomiensis</name>
    <dbReference type="NCBI Taxonomy" id="676205"/>
    <lineage>
        <taxon>Bacteria</taxon>
        <taxon>Bacillati</taxon>
        <taxon>Actinomycetota</taxon>
        <taxon>Actinomycetes</taxon>
        <taxon>Kitasatosporales</taxon>
        <taxon>Streptomycetaceae</taxon>
        <taxon>Yinghuangia</taxon>
    </lineage>
</organism>
<evidence type="ECO:0000313" key="3">
    <source>
        <dbReference type="Proteomes" id="UP001500466"/>
    </source>
</evidence>
<dbReference type="Gene3D" id="1.10.4080.10">
    <property type="entry name" value="ADP-ribosylation/Crystallin J1"/>
    <property type="match status" value="1"/>
</dbReference>